<comment type="catalytic activity">
    <reaction evidence="1">
        <text>[L-4-(L-arginin-2-N-yl)aspartate](n) + H2O = [L-4-(L-arginin-2-N-yl)aspartate](n-1) + L-4-(L-arginin-2-N-yl)aspartate</text>
        <dbReference type="Rhea" id="RHEA:12845"/>
        <dbReference type="Rhea" id="RHEA-COMP:13728"/>
        <dbReference type="Rhea" id="RHEA-COMP:13734"/>
        <dbReference type="ChEBI" id="CHEBI:15377"/>
        <dbReference type="ChEBI" id="CHEBI:137986"/>
        <dbReference type="ChEBI" id="CHEBI:137991"/>
        <dbReference type="EC" id="3.4.15.6"/>
    </reaction>
</comment>
<evidence type="ECO:0000313" key="11">
    <source>
        <dbReference type="Proteomes" id="UP000049855"/>
    </source>
</evidence>
<sequence length="278" mass="29343">MNDTTTANKDKPGGSLLIIGGHEDKVGECLILRQFIDMAGGRNSRIVVIATATGQPRLVGNEYRQLFSSLGVAAVTIMAVADREAANQQEQAEIIRQATGIFFTGGDQLRFTSILGGSAVDAAIRAAFRQGAVIAGTSAGAAVMSETMIVAGNSNDTPKKSSLIMAQGMGFLAEGVVDQHFAQRGRINRLLEAVAQNPHVLGIGIDEDTALVVGPDRLCQVIGSQTVTIIDGKSIIYSNISESNRYQPLAISNVLLHILPAGFGFDLNLRLPLQLATN</sequence>
<dbReference type="Proteomes" id="UP000049855">
    <property type="component" value="Unassembled WGS sequence"/>
</dbReference>
<dbReference type="InterPro" id="IPR011811">
    <property type="entry name" value="Peptidase_S51_cyanophycinase"/>
</dbReference>
<reference evidence="11" key="1">
    <citation type="submission" date="2015-03" db="EMBL/GenBank/DDBJ databases">
        <authorList>
            <person name="Nijsse Bart"/>
        </authorList>
    </citation>
    <scope>NUCLEOTIDE SEQUENCE [LARGE SCALE GENOMIC DNA]</scope>
</reference>
<accession>A0A0U1KZI6</accession>
<dbReference type="SUPFAM" id="SSF52317">
    <property type="entry name" value="Class I glutamine amidotransferase-like"/>
    <property type="match status" value="1"/>
</dbReference>
<keyword evidence="8" id="KW-0720">Serine protease</keyword>
<evidence type="ECO:0000256" key="9">
    <source>
        <dbReference type="PIRSR" id="PIRSR032067-1"/>
    </source>
</evidence>
<keyword evidence="6" id="KW-0645">Protease</keyword>
<keyword evidence="11" id="KW-1185">Reference proteome</keyword>
<proteinExistence type="inferred from homology"/>
<evidence type="ECO:0000313" key="10">
    <source>
        <dbReference type="EMBL" id="CQR72830.1"/>
    </source>
</evidence>
<dbReference type="InterPro" id="IPR005320">
    <property type="entry name" value="Peptidase_S51"/>
</dbReference>
<dbReference type="Pfam" id="PF03575">
    <property type="entry name" value="Peptidase_S51"/>
    <property type="match status" value="1"/>
</dbReference>
<evidence type="ECO:0000256" key="2">
    <source>
        <dbReference type="ARBA" id="ARBA00002039"/>
    </source>
</evidence>
<evidence type="ECO:0000256" key="1">
    <source>
        <dbReference type="ARBA" id="ARBA00001092"/>
    </source>
</evidence>
<dbReference type="EC" id="3.4.15.6" evidence="4"/>
<dbReference type="Gene3D" id="3.40.50.880">
    <property type="match status" value="1"/>
</dbReference>
<dbReference type="GO" id="GO:0008241">
    <property type="term" value="F:peptidyl-dipeptidase activity"/>
    <property type="evidence" value="ECO:0007669"/>
    <property type="project" value="UniProtKB-EC"/>
</dbReference>
<dbReference type="PANTHER" id="PTHR36175:SF1">
    <property type="entry name" value="CYANOPHYCINASE"/>
    <property type="match status" value="1"/>
</dbReference>
<comment type="similarity">
    <text evidence="3">Belongs to the peptidase S51 family.</text>
</comment>
<dbReference type="CDD" id="cd03145">
    <property type="entry name" value="GAT1_cyanophycinase"/>
    <property type="match status" value="1"/>
</dbReference>
<evidence type="ECO:0000256" key="6">
    <source>
        <dbReference type="ARBA" id="ARBA00022670"/>
    </source>
</evidence>
<evidence type="ECO:0000256" key="4">
    <source>
        <dbReference type="ARBA" id="ARBA00013115"/>
    </source>
</evidence>
<feature type="active site" description="Charge relay system" evidence="9">
    <location>
        <position position="138"/>
    </location>
</feature>
<protein>
    <recommendedName>
        <fullName evidence="5">Cyanophycinase</fullName>
        <ecNumber evidence="4">3.4.15.6</ecNumber>
    </recommendedName>
</protein>
<keyword evidence="7 10" id="KW-0378">Hydrolase</keyword>
<evidence type="ECO:0000256" key="3">
    <source>
        <dbReference type="ARBA" id="ARBA00006534"/>
    </source>
</evidence>
<evidence type="ECO:0000256" key="7">
    <source>
        <dbReference type="ARBA" id="ARBA00022801"/>
    </source>
</evidence>
<comment type="function">
    <text evidence="2">Exopeptidase that catalyzes the hydrolytic cleavage of multi-L-arginyl-poly-L-aspartic acid (cyanophycin; a water-insoluble reserve polymer) into aspartate-arginine dipeptides.</text>
</comment>
<dbReference type="GO" id="GO:0004180">
    <property type="term" value="F:carboxypeptidase activity"/>
    <property type="evidence" value="ECO:0007669"/>
    <property type="project" value="UniProtKB-KW"/>
</dbReference>
<dbReference type="RefSeq" id="WP_021168516.1">
    <property type="nucleotide sequence ID" value="NZ_CTRP01000011.1"/>
</dbReference>
<feature type="active site" description="Charge relay system" evidence="9">
    <location>
        <position position="207"/>
    </location>
</feature>
<dbReference type="PIRSF" id="PIRSF032067">
    <property type="entry name" value="Cyanophycinase"/>
    <property type="match status" value="1"/>
</dbReference>
<evidence type="ECO:0000256" key="5">
    <source>
        <dbReference type="ARBA" id="ARBA00015719"/>
    </source>
</evidence>
<dbReference type="EMBL" id="CTRP01000011">
    <property type="protein sequence ID" value="CQR72830.1"/>
    <property type="molecule type" value="Genomic_DNA"/>
</dbReference>
<organism evidence="10 11">
    <name type="scientific">Sporomusa ovata</name>
    <dbReference type="NCBI Taxonomy" id="2378"/>
    <lineage>
        <taxon>Bacteria</taxon>
        <taxon>Bacillati</taxon>
        <taxon>Bacillota</taxon>
        <taxon>Negativicutes</taxon>
        <taxon>Selenomonadales</taxon>
        <taxon>Sporomusaceae</taxon>
        <taxon>Sporomusa</taxon>
    </lineage>
</organism>
<feature type="active site" description="Charge relay system" evidence="9">
    <location>
        <position position="180"/>
    </location>
</feature>
<dbReference type="AlphaFoldDB" id="A0A0U1KZI6"/>
<gene>
    <name evidence="10" type="ORF">SpAn4DRAFT_3290</name>
</gene>
<dbReference type="InterPro" id="IPR029062">
    <property type="entry name" value="Class_I_gatase-like"/>
</dbReference>
<dbReference type="NCBIfam" id="TIGR02069">
    <property type="entry name" value="cyanophycinase"/>
    <property type="match status" value="1"/>
</dbReference>
<dbReference type="PANTHER" id="PTHR36175">
    <property type="entry name" value="CYANOPHYCINASE"/>
    <property type="match status" value="1"/>
</dbReference>
<dbReference type="GO" id="GO:0006508">
    <property type="term" value="P:proteolysis"/>
    <property type="evidence" value="ECO:0007669"/>
    <property type="project" value="UniProtKB-KW"/>
</dbReference>
<evidence type="ECO:0000256" key="8">
    <source>
        <dbReference type="ARBA" id="ARBA00022825"/>
    </source>
</evidence>
<dbReference type="GO" id="GO:0008236">
    <property type="term" value="F:serine-type peptidase activity"/>
    <property type="evidence" value="ECO:0007669"/>
    <property type="project" value="UniProtKB-KW"/>
</dbReference>
<keyword evidence="10" id="KW-0121">Carboxypeptidase</keyword>
<name>A0A0U1KZI6_9FIRM</name>